<reference evidence="1" key="1">
    <citation type="submission" date="2020-08" db="EMBL/GenBank/DDBJ databases">
        <title>Multicomponent nature underlies the extraordinary mechanical properties of spider dragline silk.</title>
        <authorList>
            <person name="Kono N."/>
            <person name="Nakamura H."/>
            <person name="Mori M."/>
            <person name="Yoshida Y."/>
            <person name="Ohtoshi R."/>
            <person name="Malay A.D."/>
            <person name="Moran D.A.P."/>
            <person name="Tomita M."/>
            <person name="Numata K."/>
            <person name="Arakawa K."/>
        </authorList>
    </citation>
    <scope>NUCLEOTIDE SEQUENCE</scope>
</reference>
<organism evidence="1 2">
    <name type="scientific">Trichonephila inaurata madagascariensis</name>
    <dbReference type="NCBI Taxonomy" id="2747483"/>
    <lineage>
        <taxon>Eukaryota</taxon>
        <taxon>Metazoa</taxon>
        <taxon>Ecdysozoa</taxon>
        <taxon>Arthropoda</taxon>
        <taxon>Chelicerata</taxon>
        <taxon>Arachnida</taxon>
        <taxon>Araneae</taxon>
        <taxon>Araneomorphae</taxon>
        <taxon>Entelegynae</taxon>
        <taxon>Araneoidea</taxon>
        <taxon>Nephilidae</taxon>
        <taxon>Trichonephila</taxon>
        <taxon>Trichonephila inaurata</taxon>
    </lineage>
</organism>
<dbReference type="Proteomes" id="UP000886998">
    <property type="component" value="Unassembled WGS sequence"/>
</dbReference>
<accession>A0A8X6XJE1</accession>
<name>A0A8X6XJE1_9ARAC</name>
<evidence type="ECO:0000313" key="2">
    <source>
        <dbReference type="Proteomes" id="UP000886998"/>
    </source>
</evidence>
<gene>
    <name evidence="1" type="ORF">TNIN_316181</name>
</gene>
<protein>
    <submittedName>
        <fullName evidence="1">Uncharacterized protein</fullName>
    </submittedName>
</protein>
<dbReference type="OrthoDB" id="4843387at2759"/>
<dbReference type="Gene3D" id="3.30.420.10">
    <property type="entry name" value="Ribonuclease H-like superfamily/Ribonuclease H"/>
    <property type="match status" value="1"/>
</dbReference>
<dbReference type="GO" id="GO:0003676">
    <property type="term" value="F:nucleic acid binding"/>
    <property type="evidence" value="ECO:0007669"/>
    <property type="project" value="InterPro"/>
</dbReference>
<evidence type="ECO:0000313" key="1">
    <source>
        <dbReference type="EMBL" id="GFY54982.1"/>
    </source>
</evidence>
<comment type="caution">
    <text evidence="1">The sequence shown here is derived from an EMBL/GenBank/DDBJ whole genome shotgun (WGS) entry which is preliminary data.</text>
</comment>
<dbReference type="InterPro" id="IPR036397">
    <property type="entry name" value="RNaseH_sf"/>
</dbReference>
<sequence length="137" mass="15656">MEMLRREETKTYWYCFSPNPLYENGKKEVIGENEISSPLFTLRRMQRSSEAECCLLSSSQNDKKFGGGRVMVCAGISIDGHTGLHVTGNGALSGHRYRDLRSIVVPHVITVEDDFMLNDDNRRPHLDNLVDDFLFEE</sequence>
<dbReference type="EMBL" id="BMAV01010113">
    <property type="protein sequence ID" value="GFY54982.1"/>
    <property type="molecule type" value="Genomic_DNA"/>
</dbReference>
<proteinExistence type="predicted"/>
<dbReference type="AlphaFoldDB" id="A0A8X6XJE1"/>
<keyword evidence="2" id="KW-1185">Reference proteome</keyword>